<dbReference type="GO" id="GO:0003729">
    <property type="term" value="F:mRNA binding"/>
    <property type="evidence" value="ECO:0007669"/>
    <property type="project" value="TreeGrafter"/>
</dbReference>
<dbReference type="Gene3D" id="1.20.5.710">
    <property type="entry name" value="Single helix bin"/>
    <property type="match status" value="1"/>
</dbReference>
<dbReference type="PANTHER" id="PTHR45987:SF4">
    <property type="entry name" value="LARGE RIBOSOMAL SUBUNIT PROTEIN BL12M"/>
    <property type="match status" value="1"/>
</dbReference>
<dbReference type="Pfam" id="PF00542">
    <property type="entry name" value="Ribosomal_L12"/>
    <property type="match status" value="1"/>
</dbReference>
<proteinExistence type="inferred from homology"/>
<keyword evidence="2 4" id="KW-0689">Ribosomal protein</keyword>
<keyword evidence="7" id="KW-0150">Chloroplast</keyword>
<dbReference type="GO" id="GO:0022625">
    <property type="term" value="C:cytosolic large ribosomal subunit"/>
    <property type="evidence" value="ECO:0007669"/>
    <property type="project" value="TreeGrafter"/>
</dbReference>
<dbReference type="InterPro" id="IPR013823">
    <property type="entry name" value="Ribosomal_bL12_C"/>
</dbReference>
<dbReference type="CDD" id="cd00387">
    <property type="entry name" value="Ribosomal_L7_L12"/>
    <property type="match status" value="1"/>
</dbReference>
<feature type="domain" description="Large ribosomal subunit protein bL12 C-terminal" evidence="5">
    <location>
        <begin position="73"/>
        <end position="139"/>
    </location>
</feature>
<dbReference type="InterPro" id="IPR014719">
    <property type="entry name" value="Ribosomal_bL12_C/ClpS-like"/>
</dbReference>
<feature type="domain" description="Large ribosomal subunit protein bL12 oligomerization" evidence="6">
    <location>
        <begin position="13"/>
        <end position="54"/>
    </location>
</feature>
<accession>A0A6M3WA81</accession>
<reference evidence="7" key="1">
    <citation type="submission" date="2020-03" db="EMBL/GenBank/DDBJ databases">
        <title>Mitochondrial and Plastid genome variability of Corallina officinalis (Corallinales, Rhodophyta).</title>
        <authorList>
            <person name="Yesson C."/>
            <person name="Bian X."/>
            <person name="Williamson C."/>
            <person name="Briscoe A.G."/>
            <person name="Brodie J."/>
        </authorList>
    </citation>
    <scope>NUCLEOTIDE SEQUENCE</scope>
</reference>
<evidence type="ECO:0000256" key="1">
    <source>
        <dbReference type="ARBA" id="ARBA00007197"/>
    </source>
</evidence>
<dbReference type="EMBL" id="MT211884">
    <property type="protein sequence ID" value="QJF58347.1"/>
    <property type="molecule type" value="Genomic_DNA"/>
</dbReference>
<dbReference type="EMBL" id="MT211886">
    <property type="protein sequence ID" value="QJF58745.1"/>
    <property type="molecule type" value="Genomic_DNA"/>
</dbReference>
<dbReference type="AlphaFoldDB" id="A0A6M3WA81"/>
<dbReference type="NCBIfam" id="TIGR00855">
    <property type="entry name" value="L12"/>
    <property type="match status" value="1"/>
</dbReference>
<dbReference type="FunFam" id="3.30.1390.10:FF:000001">
    <property type="entry name" value="50S ribosomal protein L7/L12"/>
    <property type="match status" value="1"/>
</dbReference>
<comment type="subunit">
    <text evidence="4">Homodimer. Part of the ribosomal stalk of the 50S ribosomal subunit. Forms a multimeric L10(L12)X complex, where L10 forms an elongated spine to which 2 to 4 L12 dimers bind in a sequential fashion. Binds GTP-bound translation factors.</text>
</comment>
<dbReference type="HAMAP" id="MF_00368">
    <property type="entry name" value="Ribosomal_bL12"/>
    <property type="match status" value="1"/>
</dbReference>
<dbReference type="InterPro" id="IPR000206">
    <property type="entry name" value="Ribosomal_bL12"/>
</dbReference>
<evidence type="ECO:0000313" key="7">
    <source>
        <dbReference type="EMBL" id="QJF58546.1"/>
    </source>
</evidence>
<geneLocation type="chloroplast" evidence="7"/>
<name>A0A6M3WA81_COROI</name>
<evidence type="ECO:0000256" key="2">
    <source>
        <dbReference type="ARBA" id="ARBA00022980"/>
    </source>
</evidence>
<keyword evidence="3 4" id="KW-0687">Ribonucleoprotein</keyword>
<dbReference type="InterPro" id="IPR036235">
    <property type="entry name" value="Ribosomal_bL12_oligo_N_sf"/>
</dbReference>
<evidence type="ECO:0000256" key="3">
    <source>
        <dbReference type="ARBA" id="ARBA00023274"/>
    </source>
</evidence>
<dbReference type="InterPro" id="IPR008932">
    <property type="entry name" value="Ribosomal_bL12_oligo"/>
</dbReference>
<comment type="function">
    <text evidence="4">Forms part of the ribosomal stalk which helps the ribosome interact with GTP-bound translation factors. Is thus essential for accurate translation.</text>
</comment>
<dbReference type="Pfam" id="PF16320">
    <property type="entry name" value="Ribosomal_L12_N"/>
    <property type="match status" value="1"/>
</dbReference>
<evidence type="ECO:0000259" key="6">
    <source>
        <dbReference type="Pfam" id="PF16320"/>
    </source>
</evidence>
<sequence>MVKHKYYIHMTTKINSIIEDLKSLTLLEAAELVKEIENTFGVDASISNSGMVMMDSASAVSSNSIEEEEKTEFDVLLDSVPAPKKIAILKVVRSLTGLGLKEAKNLVESAPKVLKESISKEDAEDFKKKLEEVGAVVVIQ</sequence>
<comment type="similarity">
    <text evidence="1 4">Belongs to the bacterial ribosomal protein bL12 family.</text>
</comment>
<dbReference type="Gene3D" id="3.30.1390.10">
    <property type="match status" value="1"/>
</dbReference>
<dbReference type="PANTHER" id="PTHR45987">
    <property type="entry name" value="39S RIBOSOMAL PROTEIN L12"/>
    <property type="match status" value="1"/>
</dbReference>
<comment type="subcellular location">
    <subcellularLocation>
        <location evidence="4">Plastid</location>
        <location evidence="4">Chloroplast</location>
    </subcellularLocation>
</comment>
<dbReference type="GO" id="GO:0003735">
    <property type="term" value="F:structural constituent of ribosome"/>
    <property type="evidence" value="ECO:0007669"/>
    <property type="project" value="InterPro"/>
</dbReference>
<dbReference type="SUPFAM" id="SSF54736">
    <property type="entry name" value="ClpS-like"/>
    <property type="match status" value="1"/>
</dbReference>
<dbReference type="SUPFAM" id="SSF48300">
    <property type="entry name" value="Ribosomal protein L7/12, oligomerisation (N-terminal) domain"/>
    <property type="match status" value="1"/>
</dbReference>
<dbReference type="EMBL" id="MT211885">
    <property type="protein sequence ID" value="QJF58546.1"/>
    <property type="molecule type" value="Genomic_DNA"/>
</dbReference>
<keyword evidence="7" id="KW-0934">Plastid</keyword>
<dbReference type="GO" id="GO:0009507">
    <property type="term" value="C:chloroplast"/>
    <property type="evidence" value="ECO:0007669"/>
    <property type="project" value="UniProtKB-SubCell"/>
</dbReference>
<organism evidence="7">
    <name type="scientific">Corallina officinalis</name>
    <name type="common">Coral seaweed</name>
    <dbReference type="NCBI Taxonomy" id="35170"/>
    <lineage>
        <taxon>Eukaryota</taxon>
        <taxon>Rhodophyta</taxon>
        <taxon>Florideophyceae</taxon>
        <taxon>Corallinophycidae</taxon>
        <taxon>Corallinales</taxon>
        <taxon>Corallinaceae</taxon>
        <taxon>Corallinoideae</taxon>
        <taxon>Corallina</taxon>
    </lineage>
</organism>
<gene>
    <name evidence="4 7" type="primary">rpl12</name>
</gene>
<dbReference type="GO" id="GO:0006412">
    <property type="term" value="P:translation"/>
    <property type="evidence" value="ECO:0007669"/>
    <property type="project" value="UniProtKB-UniRule"/>
</dbReference>
<dbReference type="EMBL" id="MT211887">
    <property type="protein sequence ID" value="QJF58944.1"/>
    <property type="molecule type" value="Genomic_DNA"/>
</dbReference>
<protein>
    <recommendedName>
        <fullName evidence="4">Large ribosomal subunit protein bL12c</fullName>
    </recommendedName>
</protein>
<evidence type="ECO:0000256" key="4">
    <source>
        <dbReference type="HAMAP-Rule" id="MF_00368"/>
    </source>
</evidence>
<evidence type="ECO:0000259" key="5">
    <source>
        <dbReference type="Pfam" id="PF00542"/>
    </source>
</evidence>